<evidence type="ECO:0000256" key="1">
    <source>
        <dbReference type="SAM" id="Phobius"/>
    </source>
</evidence>
<dbReference type="EMBL" id="GBRH01225094">
    <property type="protein sequence ID" value="JAD72801.1"/>
    <property type="molecule type" value="Transcribed_RNA"/>
</dbReference>
<keyword evidence="1" id="KW-0812">Transmembrane</keyword>
<organism evidence="2">
    <name type="scientific">Arundo donax</name>
    <name type="common">Giant reed</name>
    <name type="synonym">Donax arundinaceus</name>
    <dbReference type="NCBI Taxonomy" id="35708"/>
    <lineage>
        <taxon>Eukaryota</taxon>
        <taxon>Viridiplantae</taxon>
        <taxon>Streptophyta</taxon>
        <taxon>Embryophyta</taxon>
        <taxon>Tracheophyta</taxon>
        <taxon>Spermatophyta</taxon>
        <taxon>Magnoliopsida</taxon>
        <taxon>Liliopsida</taxon>
        <taxon>Poales</taxon>
        <taxon>Poaceae</taxon>
        <taxon>PACMAD clade</taxon>
        <taxon>Arundinoideae</taxon>
        <taxon>Arundineae</taxon>
        <taxon>Arundo</taxon>
    </lineage>
</organism>
<reference evidence="2" key="2">
    <citation type="journal article" date="2015" name="Data Brief">
        <title>Shoot transcriptome of the giant reed, Arundo donax.</title>
        <authorList>
            <person name="Barrero R.A."/>
            <person name="Guerrero F.D."/>
            <person name="Moolhuijzen P."/>
            <person name="Goolsby J.A."/>
            <person name="Tidwell J."/>
            <person name="Bellgard S.E."/>
            <person name="Bellgard M.I."/>
        </authorList>
    </citation>
    <scope>NUCLEOTIDE SEQUENCE</scope>
    <source>
        <tissue evidence="2">Shoot tissue taken approximately 20 cm above the soil surface</tissue>
    </source>
</reference>
<proteinExistence type="predicted"/>
<accession>A0A0A9CB32</accession>
<keyword evidence="1" id="KW-1133">Transmembrane helix</keyword>
<name>A0A0A9CB32_ARUDO</name>
<protein>
    <submittedName>
        <fullName evidence="2">Uncharacterized protein</fullName>
    </submittedName>
</protein>
<feature type="transmembrane region" description="Helical" evidence="1">
    <location>
        <begin position="37"/>
        <end position="57"/>
    </location>
</feature>
<sequence length="69" mass="7830">MLCSSRHCCWFVSWNCTSVLVNSHSSLTVLSSSGHGALFLFMVVIWISICVLFQEFVRKITVSRKNCTE</sequence>
<dbReference type="AlphaFoldDB" id="A0A0A9CB32"/>
<keyword evidence="1" id="KW-0472">Membrane</keyword>
<evidence type="ECO:0000313" key="2">
    <source>
        <dbReference type="EMBL" id="JAD72801.1"/>
    </source>
</evidence>
<reference evidence="2" key="1">
    <citation type="submission" date="2014-09" db="EMBL/GenBank/DDBJ databases">
        <authorList>
            <person name="Magalhaes I.L.F."/>
            <person name="Oliveira U."/>
            <person name="Santos F.R."/>
            <person name="Vidigal T.H.D.A."/>
            <person name="Brescovit A.D."/>
            <person name="Santos A.J."/>
        </authorList>
    </citation>
    <scope>NUCLEOTIDE SEQUENCE</scope>
    <source>
        <tissue evidence="2">Shoot tissue taken approximately 20 cm above the soil surface</tissue>
    </source>
</reference>